<evidence type="ECO:0000256" key="1">
    <source>
        <dbReference type="ARBA" id="ARBA00022670"/>
    </source>
</evidence>
<dbReference type="GO" id="GO:0005615">
    <property type="term" value="C:extracellular space"/>
    <property type="evidence" value="ECO:0007669"/>
    <property type="project" value="TreeGrafter"/>
</dbReference>
<evidence type="ECO:0000256" key="4">
    <source>
        <dbReference type="ARBA" id="ARBA00022833"/>
    </source>
</evidence>
<dbReference type="InterPro" id="IPR006026">
    <property type="entry name" value="Peptidase_Metallo"/>
</dbReference>
<organism evidence="6 7">
    <name type="scientific">Caenispirillum bisanense</name>
    <dbReference type="NCBI Taxonomy" id="414052"/>
    <lineage>
        <taxon>Bacteria</taxon>
        <taxon>Pseudomonadati</taxon>
        <taxon>Pseudomonadota</taxon>
        <taxon>Alphaproteobacteria</taxon>
        <taxon>Rhodospirillales</taxon>
        <taxon>Novispirillaceae</taxon>
        <taxon>Caenispirillum</taxon>
    </lineage>
</organism>
<proteinExistence type="predicted"/>
<reference evidence="6 7" key="1">
    <citation type="submission" date="2017-09" db="EMBL/GenBank/DDBJ databases">
        <authorList>
            <person name="Ehlers B."/>
            <person name="Leendertz F.H."/>
        </authorList>
    </citation>
    <scope>NUCLEOTIDE SEQUENCE [LARGE SCALE GENOMIC DNA]</scope>
    <source>
        <strain evidence="6 7">USBA 140</strain>
    </source>
</reference>
<dbReference type="EMBL" id="OCNJ01000008">
    <property type="protein sequence ID" value="SOD98756.1"/>
    <property type="molecule type" value="Genomic_DNA"/>
</dbReference>
<dbReference type="Proteomes" id="UP000219621">
    <property type="component" value="Unassembled WGS sequence"/>
</dbReference>
<keyword evidence="7" id="KW-1185">Reference proteome</keyword>
<dbReference type="PANTHER" id="PTHR10201">
    <property type="entry name" value="MATRIX METALLOPROTEINASE"/>
    <property type="match status" value="1"/>
</dbReference>
<evidence type="ECO:0000313" key="6">
    <source>
        <dbReference type="EMBL" id="SOD98756.1"/>
    </source>
</evidence>
<keyword evidence="4" id="KW-0862">Zinc</keyword>
<dbReference type="Gene3D" id="3.40.390.10">
    <property type="entry name" value="Collagenase (Catalytic Domain)"/>
    <property type="match status" value="1"/>
</dbReference>
<dbReference type="InterPro" id="IPR024079">
    <property type="entry name" value="MetalloPept_cat_dom_sf"/>
</dbReference>
<dbReference type="GO" id="GO:0008270">
    <property type="term" value="F:zinc ion binding"/>
    <property type="evidence" value="ECO:0007669"/>
    <property type="project" value="InterPro"/>
</dbReference>
<dbReference type="GO" id="GO:0030574">
    <property type="term" value="P:collagen catabolic process"/>
    <property type="evidence" value="ECO:0007669"/>
    <property type="project" value="TreeGrafter"/>
</dbReference>
<protein>
    <submittedName>
        <fullName evidence="6">Matrixin</fullName>
    </submittedName>
</protein>
<dbReference type="AlphaFoldDB" id="A0A286GU96"/>
<evidence type="ECO:0000313" key="7">
    <source>
        <dbReference type="Proteomes" id="UP000219621"/>
    </source>
</evidence>
<dbReference type="PANTHER" id="PTHR10201:SF329">
    <property type="entry name" value="MATRIX METALLOPROTEINASE-C"/>
    <property type="match status" value="1"/>
</dbReference>
<accession>A0A286GU96</accession>
<evidence type="ECO:0000256" key="2">
    <source>
        <dbReference type="ARBA" id="ARBA00022723"/>
    </source>
</evidence>
<dbReference type="PRINTS" id="PR00138">
    <property type="entry name" value="MATRIXIN"/>
</dbReference>
<dbReference type="GO" id="GO:0031012">
    <property type="term" value="C:extracellular matrix"/>
    <property type="evidence" value="ECO:0007669"/>
    <property type="project" value="InterPro"/>
</dbReference>
<dbReference type="OrthoDB" id="115878at2"/>
<keyword evidence="3" id="KW-0378">Hydrolase</keyword>
<dbReference type="SUPFAM" id="SSF55486">
    <property type="entry name" value="Metalloproteases ('zincins'), catalytic domain"/>
    <property type="match status" value="1"/>
</dbReference>
<dbReference type="InterPro" id="IPR021190">
    <property type="entry name" value="Pept_M10A"/>
</dbReference>
<gene>
    <name evidence="6" type="ORF">SAMN05421508_10874</name>
</gene>
<dbReference type="GO" id="GO:0006508">
    <property type="term" value="P:proteolysis"/>
    <property type="evidence" value="ECO:0007669"/>
    <property type="project" value="UniProtKB-KW"/>
</dbReference>
<dbReference type="Pfam" id="PF00413">
    <property type="entry name" value="Peptidase_M10"/>
    <property type="match status" value="1"/>
</dbReference>
<keyword evidence="2" id="KW-0479">Metal-binding</keyword>
<dbReference type="RefSeq" id="WP_097280480.1">
    <property type="nucleotide sequence ID" value="NZ_OCNJ01000008.1"/>
</dbReference>
<sequence>MSQFTAPTTLAWATAPVRWSVASYTLLDSVLGYTYGGYPAFDRALTSQETGLVRLAFDAWATVSGISFQEVSDGTSTQIRLGVDAVDGPGNTLAHATYWWTGGTGAIAQAAVAFDSSDLATAWMGTAAPPNGQWSFYTTAVHEIGHAIGIGHLSDSQAIMYPYANATTTLTAADIAEAVLRYGAPAVTAPVTVAAPADAVPVARPTTAVAAVDAAFYLARNPDVAAAGIDAQTHYATTGWREGRDPVAWFVTRSYLDANPDVKAADVNPYAHFLDNGRHEGRDPNAWFDTSWYLSQYGDVAAAGINPVAHYWSNGWKENRDPSAGFDTSAYLGRNPDVAAAGMNPLEHWLLHGQAEGRALA</sequence>
<dbReference type="GO" id="GO:0030198">
    <property type="term" value="P:extracellular matrix organization"/>
    <property type="evidence" value="ECO:0007669"/>
    <property type="project" value="TreeGrafter"/>
</dbReference>
<dbReference type="GO" id="GO:0004222">
    <property type="term" value="F:metalloendopeptidase activity"/>
    <property type="evidence" value="ECO:0007669"/>
    <property type="project" value="InterPro"/>
</dbReference>
<dbReference type="SMART" id="SM00235">
    <property type="entry name" value="ZnMc"/>
    <property type="match status" value="1"/>
</dbReference>
<feature type="domain" description="Peptidase metallopeptidase" evidence="5">
    <location>
        <begin position="15"/>
        <end position="185"/>
    </location>
</feature>
<evidence type="ECO:0000259" key="5">
    <source>
        <dbReference type="SMART" id="SM00235"/>
    </source>
</evidence>
<dbReference type="InterPro" id="IPR001818">
    <property type="entry name" value="Pept_M10_metallopeptidase"/>
</dbReference>
<name>A0A286GU96_9PROT</name>
<keyword evidence="1" id="KW-0645">Protease</keyword>
<evidence type="ECO:0000256" key="3">
    <source>
        <dbReference type="ARBA" id="ARBA00022801"/>
    </source>
</evidence>